<dbReference type="Proteomes" id="UP000675880">
    <property type="component" value="Unassembled WGS sequence"/>
</dbReference>
<keyword evidence="2" id="KW-1185">Reference proteome</keyword>
<evidence type="ECO:0000313" key="2">
    <source>
        <dbReference type="Proteomes" id="UP000675880"/>
    </source>
</evidence>
<organism evidence="1 2">
    <name type="scientific">Nitrospira defluvii</name>
    <dbReference type="NCBI Taxonomy" id="330214"/>
    <lineage>
        <taxon>Bacteria</taxon>
        <taxon>Pseudomonadati</taxon>
        <taxon>Nitrospirota</taxon>
        <taxon>Nitrospiria</taxon>
        <taxon>Nitrospirales</taxon>
        <taxon>Nitrospiraceae</taxon>
        <taxon>Nitrospira</taxon>
    </lineage>
</organism>
<protein>
    <recommendedName>
        <fullName evidence="3">Transposase</fullName>
    </recommendedName>
</protein>
<accession>A0ABM8QI73</accession>
<comment type="caution">
    <text evidence="1">The sequence shown here is derived from an EMBL/GenBank/DDBJ whole genome shotgun (WGS) entry which is preliminary data.</text>
</comment>
<gene>
    <name evidence="1" type="ORF">NSPZN2_10588</name>
</gene>
<reference evidence="1 2" key="1">
    <citation type="submission" date="2021-02" db="EMBL/GenBank/DDBJ databases">
        <authorList>
            <person name="Han P."/>
        </authorList>
    </citation>
    <scope>NUCLEOTIDE SEQUENCE [LARGE SCALE GENOMIC DNA]</scope>
    <source>
        <strain evidence="1">Candidatus Nitrospira sp. ZN2</strain>
    </source>
</reference>
<evidence type="ECO:0008006" key="3">
    <source>
        <dbReference type="Google" id="ProtNLM"/>
    </source>
</evidence>
<sequence>MAIEWVWPALFMNTSAALADPLFRQACGRRARLSVSRRGLAILRRTVMNNPG</sequence>
<dbReference type="EMBL" id="CAJNBJ010000001">
    <property type="protein sequence ID" value="CAE6698451.1"/>
    <property type="molecule type" value="Genomic_DNA"/>
</dbReference>
<name>A0ABM8QI73_9BACT</name>
<proteinExistence type="predicted"/>
<evidence type="ECO:0000313" key="1">
    <source>
        <dbReference type="EMBL" id="CAE6698451.1"/>
    </source>
</evidence>